<dbReference type="InterPro" id="IPR052712">
    <property type="entry name" value="Acid_resist_chaperone_HdeD"/>
</dbReference>
<dbReference type="Pfam" id="PF03729">
    <property type="entry name" value="DUF308"/>
    <property type="match status" value="2"/>
</dbReference>
<dbReference type="PANTHER" id="PTHR34989">
    <property type="entry name" value="PROTEIN HDED"/>
    <property type="match status" value="1"/>
</dbReference>
<gene>
    <name evidence="2" type="ORF">LrDSM24759_13110</name>
</gene>
<dbReference type="EMBL" id="BFBY01000012">
    <property type="protein sequence ID" value="GBG05397.1"/>
    <property type="molecule type" value="Genomic_DNA"/>
</dbReference>
<keyword evidence="3" id="KW-1185">Reference proteome</keyword>
<feature type="transmembrane region" description="Helical" evidence="1">
    <location>
        <begin position="12"/>
        <end position="35"/>
    </location>
</feature>
<evidence type="ECO:0000313" key="3">
    <source>
        <dbReference type="Proteomes" id="UP000257317"/>
    </source>
</evidence>
<dbReference type="PANTHER" id="PTHR34989:SF1">
    <property type="entry name" value="PROTEIN HDED"/>
    <property type="match status" value="1"/>
</dbReference>
<dbReference type="RefSeq" id="WP_117118726.1">
    <property type="nucleotide sequence ID" value="NZ_BFBY01000012.1"/>
</dbReference>
<dbReference type="Proteomes" id="UP000257317">
    <property type="component" value="Unassembled WGS sequence"/>
</dbReference>
<organism evidence="2 3">
    <name type="scientific">Lactobacillus rodentium</name>
    <dbReference type="NCBI Taxonomy" id="947835"/>
    <lineage>
        <taxon>Bacteria</taxon>
        <taxon>Bacillati</taxon>
        <taxon>Bacillota</taxon>
        <taxon>Bacilli</taxon>
        <taxon>Lactobacillales</taxon>
        <taxon>Lactobacillaceae</taxon>
        <taxon>Lactobacillus</taxon>
    </lineage>
</organism>
<comment type="caution">
    <text evidence="2">The sequence shown here is derived from an EMBL/GenBank/DDBJ whole genome shotgun (WGS) entry which is preliminary data.</text>
</comment>
<feature type="transmembrane region" description="Helical" evidence="1">
    <location>
        <begin position="41"/>
        <end position="60"/>
    </location>
</feature>
<feature type="transmembrane region" description="Helical" evidence="1">
    <location>
        <begin position="100"/>
        <end position="121"/>
    </location>
</feature>
<keyword evidence="1" id="KW-0472">Membrane</keyword>
<evidence type="ECO:0000313" key="2">
    <source>
        <dbReference type="EMBL" id="GBG05397.1"/>
    </source>
</evidence>
<dbReference type="GO" id="GO:0005886">
    <property type="term" value="C:plasma membrane"/>
    <property type="evidence" value="ECO:0007669"/>
    <property type="project" value="TreeGrafter"/>
</dbReference>
<protein>
    <submittedName>
        <fullName evidence="2">Membrane protein</fullName>
    </submittedName>
</protein>
<feature type="transmembrane region" description="Helical" evidence="1">
    <location>
        <begin position="72"/>
        <end position="94"/>
    </location>
</feature>
<feature type="transmembrane region" description="Helical" evidence="1">
    <location>
        <begin position="154"/>
        <end position="175"/>
    </location>
</feature>
<dbReference type="OrthoDB" id="2456403at2"/>
<keyword evidence="1" id="KW-1133">Transmembrane helix</keyword>
<keyword evidence="1" id="KW-0812">Transmembrane</keyword>
<name>A0A2Z6TRE0_9LACO</name>
<dbReference type="InterPro" id="IPR005325">
    <property type="entry name" value="DUF308_memb"/>
</dbReference>
<feature type="transmembrane region" description="Helical" evidence="1">
    <location>
        <begin position="128"/>
        <end position="148"/>
    </location>
</feature>
<sequence length="180" mass="20348">MNNFSSSDEHRGFDWGAFIGGVLLIIAGFIVMAYPDRSFRTFVYLFGIISILQGILWIYAYAKFRDVFSMSWVTILSAIIDIIIGILFLCSNLIGGLTLAILFAIWFLADSIIGIIFSVHLRAFSTGYFIFSLILSIISLIIAIVLLFNPMLAALTMVYLVAFWLLVFGFNELMVSWMHR</sequence>
<proteinExistence type="predicted"/>
<evidence type="ECO:0000256" key="1">
    <source>
        <dbReference type="SAM" id="Phobius"/>
    </source>
</evidence>
<reference evidence="3" key="1">
    <citation type="submission" date="2018-03" db="EMBL/GenBank/DDBJ databases">
        <title>New taxa in the Lactobacillus gasseri group.</title>
        <authorList>
            <person name="Tanizawa Y."/>
            <person name="Tohno M."/>
            <person name="Endo A."/>
            <person name="Arita M."/>
        </authorList>
    </citation>
    <scope>NUCLEOTIDE SEQUENCE [LARGE SCALE GENOMIC DNA]</scope>
    <source>
        <strain evidence="3">DSM 24759</strain>
    </source>
</reference>
<dbReference type="AlphaFoldDB" id="A0A2Z6TRE0"/>
<accession>A0A2Z6TRE0</accession>